<dbReference type="PRINTS" id="PR01438">
    <property type="entry name" value="UNVRSLSTRESS"/>
</dbReference>
<feature type="domain" description="UspA" evidence="2">
    <location>
        <begin position="1"/>
        <end position="159"/>
    </location>
</feature>
<dbReference type="KEGG" id="scs:Sta7437_4678"/>
<dbReference type="CDD" id="cd00293">
    <property type="entry name" value="USP-like"/>
    <property type="match status" value="1"/>
</dbReference>
<organism evidence="3 4">
    <name type="scientific">Stanieria cyanosphaera (strain ATCC 29371 / PCC 7437)</name>
    <dbReference type="NCBI Taxonomy" id="111780"/>
    <lineage>
        <taxon>Bacteria</taxon>
        <taxon>Bacillati</taxon>
        <taxon>Cyanobacteriota</taxon>
        <taxon>Cyanophyceae</taxon>
        <taxon>Pleurocapsales</taxon>
        <taxon>Dermocarpellaceae</taxon>
        <taxon>Stanieria</taxon>
    </lineage>
</organism>
<dbReference type="HOGENOM" id="CLU_049301_16_1_3"/>
<accession>K9Y061</accession>
<geneLocation type="plasmid" evidence="3 4">
    <name>pSTA7437.01</name>
</geneLocation>
<dbReference type="PATRIC" id="fig|111780.3.peg.4835"/>
<dbReference type="Gene3D" id="3.40.50.620">
    <property type="entry name" value="HUPs"/>
    <property type="match status" value="1"/>
</dbReference>
<evidence type="ECO:0000256" key="1">
    <source>
        <dbReference type="ARBA" id="ARBA00008791"/>
    </source>
</evidence>
<keyword evidence="4" id="KW-1185">Reference proteome</keyword>
<dbReference type="InterPro" id="IPR006016">
    <property type="entry name" value="UspA"/>
</dbReference>
<gene>
    <name evidence="3" type="ordered locus">Sta7437_4678</name>
</gene>
<dbReference type="PANTHER" id="PTHR46268">
    <property type="entry name" value="STRESS RESPONSE PROTEIN NHAX"/>
    <property type="match status" value="1"/>
</dbReference>
<evidence type="ECO:0000313" key="4">
    <source>
        <dbReference type="Proteomes" id="UP000010473"/>
    </source>
</evidence>
<keyword evidence="3" id="KW-0614">Plasmid</keyword>
<sequence>MFNKILVAIDRSTASRNVFETAVSLAKTTGASLMLLHVLSSEEKDNLSPSIDPKQEGDRLDSSILEAYDRHWQELERQQQQRLKVMRSLVKAATAVGVNTEFTQTLGDPGKTICNLAQTWSADLIVVGSRGLTGIKEMILGSVSNYVIHHAPCSVFIVHKTNNTSSSLSVNSDF</sequence>
<evidence type="ECO:0000259" key="2">
    <source>
        <dbReference type="Pfam" id="PF00582"/>
    </source>
</evidence>
<dbReference type="InterPro" id="IPR006015">
    <property type="entry name" value="Universal_stress_UspA"/>
</dbReference>
<reference evidence="4" key="1">
    <citation type="journal article" date="2013" name="Proc. Natl. Acad. Sci. U.S.A.">
        <title>Improving the coverage of the cyanobacterial phylum using diversity-driven genome sequencing.</title>
        <authorList>
            <person name="Shih P.M."/>
            <person name="Wu D."/>
            <person name="Latifi A."/>
            <person name="Axen S.D."/>
            <person name="Fewer D.P."/>
            <person name="Talla E."/>
            <person name="Calteau A."/>
            <person name="Cai F."/>
            <person name="Tandeau de Marsac N."/>
            <person name="Rippka R."/>
            <person name="Herdman M."/>
            <person name="Sivonen K."/>
            <person name="Coursin T."/>
            <person name="Laurent T."/>
            <person name="Goodwin L."/>
            <person name="Nolan M."/>
            <person name="Davenport K.W."/>
            <person name="Han C.S."/>
            <person name="Rubin E.M."/>
            <person name="Eisen J.A."/>
            <person name="Woyke T."/>
            <person name="Gugger M."/>
            <person name="Kerfeld C.A."/>
        </authorList>
    </citation>
    <scope>NUCLEOTIDE SEQUENCE [LARGE SCALE GENOMIC DNA]</scope>
    <source>
        <strain evidence="4">ATCC 29371 / PCC 7437</strain>
        <plasmid evidence="4">Plasmid pSTA7437.01</plasmid>
    </source>
</reference>
<evidence type="ECO:0000313" key="3">
    <source>
        <dbReference type="EMBL" id="AFZ38133.1"/>
    </source>
</evidence>
<dbReference type="AlphaFoldDB" id="K9Y061"/>
<dbReference type="PANTHER" id="PTHR46268:SF8">
    <property type="entry name" value="UNIVERSAL STRESS PROTEIN SLL1388"/>
    <property type="match status" value="1"/>
</dbReference>
<dbReference type="PIRSF" id="PIRSF006276">
    <property type="entry name" value="UspA"/>
    <property type="match status" value="1"/>
</dbReference>
<dbReference type="OrthoDB" id="516822at2"/>
<dbReference type="RefSeq" id="WP_015212039.1">
    <property type="nucleotide sequence ID" value="NC_019765.1"/>
</dbReference>
<dbReference type="Pfam" id="PF00582">
    <property type="entry name" value="Usp"/>
    <property type="match status" value="1"/>
</dbReference>
<dbReference type="InterPro" id="IPR014729">
    <property type="entry name" value="Rossmann-like_a/b/a_fold"/>
</dbReference>
<dbReference type="SUPFAM" id="SSF52402">
    <property type="entry name" value="Adenine nucleotide alpha hydrolases-like"/>
    <property type="match status" value="1"/>
</dbReference>
<name>K9Y061_STAC7</name>
<proteinExistence type="inferred from homology"/>
<comment type="similarity">
    <text evidence="1">Belongs to the universal stress protein A family.</text>
</comment>
<dbReference type="EMBL" id="CP003654">
    <property type="protein sequence ID" value="AFZ38133.1"/>
    <property type="molecule type" value="Genomic_DNA"/>
</dbReference>
<dbReference type="Proteomes" id="UP000010473">
    <property type="component" value="Plasmid pSTA7437.01"/>
</dbReference>
<protein>
    <submittedName>
        <fullName evidence="3">UspA domain-containing protein</fullName>
    </submittedName>
</protein>